<comment type="similarity">
    <text evidence="1 5">Belongs to the DNA glycosylase MPG family.</text>
</comment>
<proteinExistence type="inferred from homology"/>
<accession>A0A2M7BUX9</accession>
<dbReference type="GO" id="GO:0003905">
    <property type="term" value="F:alkylbase DNA N-glycosylase activity"/>
    <property type="evidence" value="ECO:0007669"/>
    <property type="project" value="InterPro"/>
</dbReference>
<dbReference type="InterPro" id="IPR011034">
    <property type="entry name" value="Formyl_transferase-like_C_sf"/>
</dbReference>
<evidence type="ECO:0000256" key="2">
    <source>
        <dbReference type="ARBA" id="ARBA00022763"/>
    </source>
</evidence>
<reference evidence="8" key="1">
    <citation type="submission" date="2017-09" db="EMBL/GenBank/DDBJ databases">
        <title>Depth-based differentiation of microbial function through sediment-hosted aquifers and enrichment of novel symbionts in the deep terrestrial subsurface.</title>
        <authorList>
            <person name="Probst A.J."/>
            <person name="Ladd B."/>
            <person name="Jarett J.K."/>
            <person name="Geller-Mcgrath D.E."/>
            <person name="Sieber C.M.K."/>
            <person name="Emerson J.B."/>
            <person name="Anantharaman K."/>
            <person name="Thomas B.C."/>
            <person name="Malmstrom R."/>
            <person name="Stieglmeier M."/>
            <person name="Klingl A."/>
            <person name="Woyke T."/>
            <person name="Ryan C.M."/>
            <person name="Banfield J.F."/>
        </authorList>
    </citation>
    <scope>NUCLEOTIDE SEQUENCE [LARGE SCALE GENOMIC DNA]</scope>
</reference>
<gene>
    <name evidence="7" type="ORF">COS49_00815</name>
</gene>
<dbReference type="AlphaFoldDB" id="A0A2M7BUX9"/>
<evidence type="ECO:0000256" key="3">
    <source>
        <dbReference type="ARBA" id="ARBA00022801"/>
    </source>
</evidence>
<organism evidence="7 8">
    <name type="scientific">Candidatus Portnoybacteria bacterium CG03_land_8_20_14_0_80_41_10</name>
    <dbReference type="NCBI Taxonomy" id="1974808"/>
    <lineage>
        <taxon>Bacteria</taxon>
        <taxon>Candidatus Portnoyibacteriota</taxon>
    </lineage>
</organism>
<name>A0A2M7BUX9_9BACT</name>
<evidence type="ECO:0000313" key="8">
    <source>
        <dbReference type="Proteomes" id="UP000229894"/>
    </source>
</evidence>
<dbReference type="SUPFAM" id="SSF50486">
    <property type="entry name" value="FMT C-terminal domain-like"/>
    <property type="match status" value="1"/>
</dbReference>
<protein>
    <recommendedName>
        <fullName evidence="5">Putative 3-methyladenine DNA glycosylase</fullName>
        <ecNumber evidence="5">3.2.2.-</ecNumber>
    </recommendedName>
</protein>
<keyword evidence="6" id="KW-1133">Transmembrane helix</keyword>
<feature type="transmembrane region" description="Helical" evidence="6">
    <location>
        <begin position="65"/>
        <end position="82"/>
    </location>
</feature>
<evidence type="ECO:0000256" key="5">
    <source>
        <dbReference type="HAMAP-Rule" id="MF_00527"/>
    </source>
</evidence>
<keyword evidence="6" id="KW-0472">Membrane</keyword>
<dbReference type="HAMAP" id="MF_00527">
    <property type="entry name" value="3MGH"/>
    <property type="match status" value="1"/>
</dbReference>
<dbReference type="Pfam" id="PF02245">
    <property type="entry name" value="Pur_DNA_glyco"/>
    <property type="match status" value="1"/>
</dbReference>
<dbReference type="EMBL" id="PEUX01000019">
    <property type="protein sequence ID" value="PIV10374.1"/>
    <property type="molecule type" value="Genomic_DNA"/>
</dbReference>
<dbReference type="NCBIfam" id="NF002003">
    <property type="entry name" value="PRK00802.1-3"/>
    <property type="match status" value="1"/>
</dbReference>
<dbReference type="InterPro" id="IPR036995">
    <property type="entry name" value="MPG_sf"/>
</dbReference>
<dbReference type="FunFam" id="3.10.300.10:FF:000001">
    <property type="entry name" value="Putative 3-methyladenine DNA glycosylase"/>
    <property type="match status" value="1"/>
</dbReference>
<dbReference type="GO" id="GO:0006284">
    <property type="term" value="P:base-excision repair"/>
    <property type="evidence" value="ECO:0007669"/>
    <property type="project" value="InterPro"/>
</dbReference>
<keyword evidence="6" id="KW-0812">Transmembrane</keyword>
<dbReference type="NCBIfam" id="TIGR00567">
    <property type="entry name" value="3mg"/>
    <property type="match status" value="1"/>
</dbReference>
<dbReference type="PANTHER" id="PTHR10429:SF0">
    <property type="entry name" value="DNA-3-METHYLADENINE GLYCOSYLASE"/>
    <property type="match status" value="1"/>
</dbReference>
<dbReference type="Gene3D" id="3.10.300.10">
    <property type="entry name" value="Methylpurine-DNA glycosylase (MPG)"/>
    <property type="match status" value="1"/>
</dbReference>
<dbReference type="PANTHER" id="PTHR10429">
    <property type="entry name" value="DNA-3-METHYLADENINE GLYCOSYLASE"/>
    <property type="match status" value="1"/>
</dbReference>
<evidence type="ECO:0000256" key="4">
    <source>
        <dbReference type="ARBA" id="ARBA00023204"/>
    </source>
</evidence>
<evidence type="ECO:0000313" key="7">
    <source>
        <dbReference type="EMBL" id="PIV10374.1"/>
    </source>
</evidence>
<dbReference type="CDD" id="cd00540">
    <property type="entry name" value="AAG"/>
    <property type="match status" value="1"/>
</dbReference>
<keyword evidence="2 5" id="KW-0227">DNA damage</keyword>
<sequence length="199" mass="22765">MNKKLSRQFYRQPTLKVAKALLGKYLVRRIGQQKLVGRIVETEAYLGYQDEASHAFGKITARNEIMFALAGFWYVYLIYGIFSCLNIVTQEKGFPAAVLIRALEPIEGIGTMKRLRKKSNLRDLSSGPGKLCQALKIDRSLNKTKAFGQNCCLWIEQRKEPNNFKIGSSGRIGVDYAGPYWASRPWRFFIKNNQFVSKK</sequence>
<dbReference type="EC" id="3.2.2.-" evidence="5"/>
<dbReference type="Proteomes" id="UP000229894">
    <property type="component" value="Unassembled WGS sequence"/>
</dbReference>
<keyword evidence="4 5" id="KW-0234">DNA repair</keyword>
<evidence type="ECO:0000256" key="6">
    <source>
        <dbReference type="SAM" id="Phobius"/>
    </source>
</evidence>
<evidence type="ECO:0000256" key="1">
    <source>
        <dbReference type="ARBA" id="ARBA00009232"/>
    </source>
</evidence>
<dbReference type="InterPro" id="IPR003180">
    <property type="entry name" value="MPG"/>
</dbReference>
<keyword evidence="3 5" id="KW-0378">Hydrolase</keyword>
<comment type="caution">
    <text evidence="7">The sequence shown here is derived from an EMBL/GenBank/DDBJ whole genome shotgun (WGS) entry which is preliminary data.</text>
</comment>
<dbReference type="GO" id="GO:0003677">
    <property type="term" value="F:DNA binding"/>
    <property type="evidence" value="ECO:0007669"/>
    <property type="project" value="InterPro"/>
</dbReference>